<evidence type="ECO:0000256" key="11">
    <source>
        <dbReference type="HAMAP-Rule" id="MF_01209"/>
    </source>
</evidence>
<evidence type="ECO:0000256" key="2">
    <source>
        <dbReference type="ARBA" id="ARBA00005077"/>
    </source>
</evidence>
<dbReference type="GO" id="GO:0004088">
    <property type="term" value="F:carbamoyl-phosphate synthase (glutamine-hydrolyzing) activity"/>
    <property type="evidence" value="ECO:0007669"/>
    <property type="project" value="UniProtKB-UniRule"/>
</dbReference>
<dbReference type="RefSeq" id="WP_008517590.1">
    <property type="nucleotide sequence ID" value="NZ_ACJM01000012.1"/>
</dbReference>
<dbReference type="PRINTS" id="PR00096">
    <property type="entry name" value="GATASE"/>
</dbReference>
<dbReference type="GO" id="GO:0005524">
    <property type="term" value="F:ATP binding"/>
    <property type="evidence" value="ECO:0007669"/>
    <property type="project" value="UniProtKB-UniRule"/>
</dbReference>
<comment type="subunit">
    <text evidence="11">Composed of two chains; the small (or glutamine) chain promotes the hydrolysis of glutamine to ammonia, which is used by the large (or ammonia) chain to synthesize carbamoyl phosphate. Tetramer of heterodimers (alpha,beta)4.</text>
</comment>
<feature type="binding site" evidence="11">
    <location>
        <position position="45"/>
    </location>
    <ligand>
        <name>L-glutamine</name>
        <dbReference type="ChEBI" id="CHEBI:58359"/>
    </ligand>
</feature>
<evidence type="ECO:0000256" key="10">
    <source>
        <dbReference type="ARBA" id="ARBA00049285"/>
    </source>
</evidence>
<evidence type="ECO:0000256" key="3">
    <source>
        <dbReference type="ARBA" id="ARBA00007800"/>
    </source>
</evidence>
<dbReference type="UniPathway" id="UPA00070">
    <property type="reaction ID" value="UER00115"/>
</dbReference>
<keyword evidence="11" id="KW-0028">Amino-acid biosynthesis</keyword>
<feature type="active site" description="Nucleophile" evidence="11">
    <location>
        <position position="248"/>
    </location>
</feature>
<evidence type="ECO:0000313" key="13">
    <source>
        <dbReference type="EMBL" id="EEG76872.1"/>
    </source>
</evidence>
<evidence type="ECO:0000256" key="1">
    <source>
        <dbReference type="ARBA" id="ARBA00004812"/>
    </source>
</evidence>
<dbReference type="PROSITE" id="PS51273">
    <property type="entry name" value="GATASE_TYPE_1"/>
    <property type="match status" value="1"/>
</dbReference>
<evidence type="ECO:0000259" key="12">
    <source>
        <dbReference type="SMART" id="SM01097"/>
    </source>
</evidence>
<keyword evidence="14" id="KW-1185">Reference proteome</keyword>
<dbReference type="STRING" id="555088.DealDRAFT_2320"/>
<dbReference type="GO" id="GO:0006207">
    <property type="term" value="P:'de novo' pyrimidine nucleobase biosynthetic process"/>
    <property type="evidence" value="ECO:0007669"/>
    <property type="project" value="InterPro"/>
</dbReference>
<comment type="pathway">
    <text evidence="1 11">Pyrimidine metabolism; UMP biosynthesis via de novo pathway; (S)-dihydroorotate from bicarbonate: step 1/3.</text>
</comment>
<dbReference type="OrthoDB" id="9804328at2"/>
<feature type="binding site" evidence="11">
    <location>
        <position position="249"/>
    </location>
    <ligand>
        <name>L-glutamine</name>
        <dbReference type="ChEBI" id="CHEBI:58359"/>
    </ligand>
</feature>
<dbReference type="SMART" id="SM01097">
    <property type="entry name" value="CPSase_sm_chain"/>
    <property type="match status" value="1"/>
</dbReference>
<dbReference type="PRINTS" id="PR00097">
    <property type="entry name" value="ANTSNTHASEII"/>
</dbReference>
<comment type="pathway">
    <text evidence="2 11">Amino-acid biosynthesis; L-arginine biosynthesis; carbamoyl phosphate from bicarbonate: step 1/1.</text>
</comment>
<dbReference type="SUPFAM" id="SSF52021">
    <property type="entry name" value="Carbamoyl phosphate synthetase, small subunit N-terminal domain"/>
    <property type="match status" value="1"/>
</dbReference>
<dbReference type="InterPro" id="IPR029062">
    <property type="entry name" value="Class_I_gatase-like"/>
</dbReference>
<name>C0GIL1_DETAL</name>
<feature type="binding site" evidence="11">
    <location>
        <position position="252"/>
    </location>
    <ligand>
        <name>L-glutamine</name>
        <dbReference type="ChEBI" id="CHEBI:58359"/>
    </ligand>
</feature>
<dbReference type="eggNOG" id="COG0505">
    <property type="taxonomic scope" value="Bacteria"/>
</dbReference>
<dbReference type="GO" id="GO:0004359">
    <property type="term" value="F:glutaminase activity"/>
    <property type="evidence" value="ECO:0007669"/>
    <property type="project" value="RHEA"/>
</dbReference>
<keyword evidence="6 11" id="KW-0067">ATP-binding</keyword>
<comment type="catalytic activity">
    <reaction evidence="10 11">
        <text>L-glutamine + H2O = L-glutamate + NH4(+)</text>
        <dbReference type="Rhea" id="RHEA:15889"/>
        <dbReference type="ChEBI" id="CHEBI:15377"/>
        <dbReference type="ChEBI" id="CHEBI:28938"/>
        <dbReference type="ChEBI" id="CHEBI:29985"/>
        <dbReference type="ChEBI" id="CHEBI:58359"/>
    </reaction>
</comment>
<keyword evidence="4 11" id="KW-0436">Ligase</keyword>
<dbReference type="InterPro" id="IPR035686">
    <property type="entry name" value="CPSase_GATase1"/>
</dbReference>
<feature type="binding site" evidence="11">
    <location>
        <position position="223"/>
    </location>
    <ligand>
        <name>L-glutamine</name>
        <dbReference type="ChEBI" id="CHEBI:58359"/>
    </ligand>
</feature>
<feature type="domain" description="Carbamoyl-phosphate synthase small subunit N-terminal" evidence="12">
    <location>
        <begin position="1"/>
        <end position="131"/>
    </location>
</feature>
<comment type="function">
    <text evidence="11">Small subunit of the glutamine-dependent carbamoyl phosphate synthetase (CPSase). CPSase catalyzes the formation of carbamoyl phosphate from the ammonia moiety of glutamine, carbonate, and phosphate donated by ATP, constituting the first step of 2 biosynthetic pathways, one leading to arginine and/or urea and the other to pyrimidine nucleotides. The small subunit (glutamine amidotransferase) binds and cleaves glutamine to supply the large subunit with the substrate ammonia.</text>
</comment>
<comment type="caution">
    <text evidence="13">The sequence shown here is derived from an EMBL/GenBank/DDBJ whole genome shotgun (WGS) entry which is preliminary data.</text>
</comment>
<dbReference type="PANTHER" id="PTHR43418:SF7">
    <property type="entry name" value="CARBAMOYL-PHOSPHATE SYNTHASE SMALL CHAIN"/>
    <property type="match status" value="1"/>
</dbReference>
<dbReference type="InterPro" id="IPR002474">
    <property type="entry name" value="CarbamoylP_synth_ssu_N"/>
</dbReference>
<feature type="region of interest" description="CPSase" evidence="11">
    <location>
        <begin position="1"/>
        <end position="172"/>
    </location>
</feature>
<evidence type="ECO:0000256" key="8">
    <source>
        <dbReference type="ARBA" id="ARBA00022975"/>
    </source>
</evidence>
<proteinExistence type="inferred from homology"/>
<dbReference type="GO" id="GO:0006541">
    <property type="term" value="P:glutamine metabolic process"/>
    <property type="evidence" value="ECO:0007669"/>
    <property type="project" value="InterPro"/>
</dbReference>
<evidence type="ECO:0000256" key="9">
    <source>
        <dbReference type="ARBA" id="ARBA00048816"/>
    </source>
</evidence>
<keyword evidence="5 11" id="KW-0547">Nucleotide-binding</keyword>
<evidence type="ECO:0000256" key="6">
    <source>
        <dbReference type="ARBA" id="ARBA00022840"/>
    </source>
</evidence>
<dbReference type="PRINTS" id="PR00099">
    <property type="entry name" value="CPSGATASE"/>
</dbReference>
<dbReference type="Pfam" id="PF00988">
    <property type="entry name" value="CPSase_sm_chain"/>
    <property type="match status" value="1"/>
</dbReference>
<keyword evidence="11" id="KW-0055">Arginine biosynthesis</keyword>
<dbReference type="PANTHER" id="PTHR43418">
    <property type="entry name" value="MULTIFUNCTIONAL TRYPTOPHAN BIOSYNTHESIS PROTEIN-RELATED"/>
    <property type="match status" value="1"/>
</dbReference>
<dbReference type="NCBIfam" id="TIGR01368">
    <property type="entry name" value="CPSaseIIsmall"/>
    <property type="match status" value="1"/>
</dbReference>
<evidence type="ECO:0000313" key="14">
    <source>
        <dbReference type="Proteomes" id="UP000006443"/>
    </source>
</evidence>
<dbReference type="UniPathway" id="UPA00068">
    <property type="reaction ID" value="UER00171"/>
</dbReference>
<dbReference type="Gene3D" id="3.50.30.20">
    <property type="entry name" value="Carbamoyl-phosphate synthase small subunit, N-terminal domain"/>
    <property type="match status" value="1"/>
</dbReference>
<evidence type="ECO:0000256" key="7">
    <source>
        <dbReference type="ARBA" id="ARBA00022962"/>
    </source>
</evidence>
<dbReference type="GO" id="GO:0044205">
    <property type="term" value="P:'de novo' UMP biosynthetic process"/>
    <property type="evidence" value="ECO:0007669"/>
    <property type="project" value="UniProtKB-UniRule"/>
</dbReference>
<feature type="active site" evidence="11">
    <location>
        <position position="333"/>
    </location>
</feature>
<dbReference type="InterPro" id="IPR036480">
    <property type="entry name" value="CarbP_synth_ssu_N_sf"/>
</dbReference>
<dbReference type="EC" id="6.3.5.5" evidence="11"/>
<dbReference type="Proteomes" id="UP000006443">
    <property type="component" value="Unassembled WGS sequence"/>
</dbReference>
<dbReference type="Pfam" id="PF00117">
    <property type="entry name" value="GATase"/>
    <property type="match status" value="1"/>
</dbReference>
<feature type="binding site" evidence="11">
    <location>
        <position position="221"/>
    </location>
    <ligand>
        <name>L-glutamine</name>
        <dbReference type="ChEBI" id="CHEBI:58359"/>
    </ligand>
</feature>
<dbReference type="HAMAP" id="MF_01209">
    <property type="entry name" value="CPSase_S_chain"/>
    <property type="match status" value="1"/>
</dbReference>
<dbReference type="CDD" id="cd01744">
    <property type="entry name" value="GATase1_CPSase"/>
    <property type="match status" value="1"/>
</dbReference>
<reference evidence="13 14" key="1">
    <citation type="submission" date="2009-02" db="EMBL/GenBank/DDBJ databases">
        <title>Sequencing of the draft genome and assembly of Dethiobacter alkaliphilus AHT 1.</title>
        <authorList>
            <consortium name="US DOE Joint Genome Institute (JGI-PGF)"/>
            <person name="Lucas S."/>
            <person name="Copeland A."/>
            <person name="Lapidus A."/>
            <person name="Glavina del Rio T."/>
            <person name="Dalin E."/>
            <person name="Tice H."/>
            <person name="Bruce D."/>
            <person name="Goodwin L."/>
            <person name="Pitluck S."/>
            <person name="Larimer F."/>
            <person name="Land M.L."/>
            <person name="Hauser L."/>
            <person name="Muyzer G."/>
        </authorList>
    </citation>
    <scope>NUCLEOTIDE SEQUENCE [LARGE SCALE GENOMIC DNA]</scope>
    <source>
        <strain evidence="13 14">AHT 1</strain>
    </source>
</reference>
<comment type="similarity">
    <text evidence="3 11">Belongs to the CarA family.</text>
</comment>
<dbReference type="InterPro" id="IPR017926">
    <property type="entry name" value="GATASE"/>
</dbReference>
<feature type="active site" evidence="11">
    <location>
        <position position="335"/>
    </location>
</feature>
<dbReference type="Gene3D" id="3.40.50.880">
    <property type="match status" value="1"/>
</dbReference>
<keyword evidence="8 11" id="KW-0665">Pyrimidine biosynthesis</keyword>
<feature type="binding site" evidence="11">
    <location>
        <position position="292"/>
    </location>
    <ligand>
        <name>L-glutamine</name>
        <dbReference type="ChEBI" id="CHEBI:58359"/>
    </ligand>
</feature>
<dbReference type="FunFam" id="3.50.30.20:FF:000001">
    <property type="entry name" value="Carbamoyl-phosphate synthase small chain"/>
    <property type="match status" value="1"/>
</dbReference>
<comment type="catalytic activity">
    <reaction evidence="9 11">
        <text>hydrogencarbonate + L-glutamine + 2 ATP + H2O = carbamoyl phosphate + L-glutamate + 2 ADP + phosphate + 2 H(+)</text>
        <dbReference type="Rhea" id="RHEA:18633"/>
        <dbReference type="ChEBI" id="CHEBI:15377"/>
        <dbReference type="ChEBI" id="CHEBI:15378"/>
        <dbReference type="ChEBI" id="CHEBI:17544"/>
        <dbReference type="ChEBI" id="CHEBI:29985"/>
        <dbReference type="ChEBI" id="CHEBI:30616"/>
        <dbReference type="ChEBI" id="CHEBI:43474"/>
        <dbReference type="ChEBI" id="CHEBI:58228"/>
        <dbReference type="ChEBI" id="CHEBI:58359"/>
        <dbReference type="ChEBI" id="CHEBI:456216"/>
        <dbReference type="EC" id="6.3.5.5"/>
    </reaction>
</comment>
<dbReference type="SUPFAM" id="SSF52317">
    <property type="entry name" value="Class I glutamine amidotransferase-like"/>
    <property type="match status" value="1"/>
</dbReference>
<keyword evidence="7 11" id="KW-0315">Glutamine amidotransferase</keyword>
<evidence type="ECO:0000256" key="5">
    <source>
        <dbReference type="ARBA" id="ARBA00022741"/>
    </source>
</evidence>
<dbReference type="InterPro" id="IPR006274">
    <property type="entry name" value="CarbamoylP_synth_ssu"/>
</dbReference>
<dbReference type="InterPro" id="IPR050472">
    <property type="entry name" value="Anth_synth/Amidotransfase"/>
</dbReference>
<dbReference type="NCBIfam" id="NF009475">
    <property type="entry name" value="PRK12838.1"/>
    <property type="match status" value="1"/>
</dbReference>
<organism evidence="13 14">
    <name type="scientific">Dethiobacter alkaliphilus AHT 1</name>
    <dbReference type="NCBI Taxonomy" id="555088"/>
    <lineage>
        <taxon>Bacteria</taxon>
        <taxon>Bacillati</taxon>
        <taxon>Bacillota</taxon>
        <taxon>Dethiobacteria</taxon>
        <taxon>Dethiobacterales</taxon>
        <taxon>Dethiobacteraceae</taxon>
        <taxon>Dethiobacter</taxon>
    </lineage>
</organism>
<feature type="binding site" evidence="11">
    <location>
        <position position="293"/>
    </location>
    <ligand>
        <name>L-glutamine</name>
        <dbReference type="ChEBI" id="CHEBI:58359"/>
    </ligand>
</feature>
<protein>
    <recommendedName>
        <fullName evidence="11">Carbamoyl phosphate synthase small chain</fullName>
        <ecNumber evidence="11">6.3.5.5</ecNumber>
    </recommendedName>
    <alternativeName>
        <fullName evidence="11">Carbamoyl phosphate synthetase glutamine chain</fullName>
    </alternativeName>
</protein>
<dbReference type="GO" id="GO:0006526">
    <property type="term" value="P:L-arginine biosynthetic process"/>
    <property type="evidence" value="ECO:0007669"/>
    <property type="project" value="UniProtKB-UniRule"/>
</dbReference>
<evidence type="ECO:0000256" key="4">
    <source>
        <dbReference type="ARBA" id="ARBA00022598"/>
    </source>
</evidence>
<accession>C0GIL1</accession>
<gene>
    <name evidence="11" type="primary">carA</name>
    <name evidence="13" type="ORF">DealDRAFT_2320</name>
</gene>
<sequence>MLARLGLENGKIFYGKGFGATGSCEGEVVFNTAMTGYQEILTDPSYCGQIVTMTYPLIGNYGINPDDFESRRSHVRGFIVKEACESPNNWRATDTLANYLKENNIIGLTGIDTRALTRTIRQSGTLRGVITTEDCSDEELVEKAKQAKPLSGQNLVEKVTTPRSYTIDGKGRRVVVLDLGMKQSIAQNLSKAGCEVVVMPASATADEILVLNPAGVMLTNGPGDPKDAGQPIETARDLIGKLPLFGICLGHQVLALALGAETYKLKFGHRGANHPVKDLETGKVQITSQNHGYAIDEKTLDGMDLAITHRNLNDGTVEGMTHNRHPLFCVQYHPEAFPGPSDSAHIFERFISMMNS</sequence>
<dbReference type="AlphaFoldDB" id="C0GIL1"/>
<dbReference type="EMBL" id="ACJM01000012">
    <property type="protein sequence ID" value="EEG76872.1"/>
    <property type="molecule type" value="Genomic_DNA"/>
</dbReference>
<feature type="binding site" evidence="11">
    <location>
        <position position="290"/>
    </location>
    <ligand>
        <name>L-glutamine</name>
        <dbReference type="ChEBI" id="CHEBI:58359"/>
    </ligand>
</feature>